<reference evidence="8" key="1">
    <citation type="submission" date="2013-01" db="EMBL/GenBank/DDBJ databases">
        <title>Draft Genome Sequence of a Mulberry Tree, Morus notabilis C.K. Schneid.</title>
        <authorList>
            <person name="He N."/>
            <person name="Zhao S."/>
        </authorList>
    </citation>
    <scope>NUCLEOTIDE SEQUENCE</scope>
</reference>
<evidence type="ECO:0000256" key="2">
    <source>
        <dbReference type="ARBA" id="ARBA00011601"/>
    </source>
</evidence>
<comment type="subunit">
    <text evidence="2">Heterotetramer of two alpha and two beta chains arranged as a dimer of alpha/beta heterodimers.</text>
</comment>
<protein>
    <recommendedName>
        <fullName evidence="3">beta-aspartyl-peptidase</fullName>
        <ecNumber evidence="3">3.4.19.5</ecNumber>
    </recommendedName>
</protein>
<dbReference type="EMBL" id="KE345003">
    <property type="protein sequence ID" value="EXB89116.1"/>
    <property type="molecule type" value="Genomic_DNA"/>
</dbReference>
<dbReference type="Pfam" id="PF01112">
    <property type="entry name" value="Asparaginase_2"/>
    <property type="match status" value="2"/>
</dbReference>
<dbReference type="InterPro" id="IPR029055">
    <property type="entry name" value="Ntn_hydrolases_N"/>
</dbReference>
<evidence type="ECO:0000256" key="6">
    <source>
        <dbReference type="PIRSR" id="PIRSR600246-3"/>
    </source>
</evidence>
<evidence type="ECO:0000256" key="5">
    <source>
        <dbReference type="PIRSR" id="PIRSR600246-1"/>
    </source>
</evidence>
<dbReference type="Proteomes" id="UP000030645">
    <property type="component" value="Unassembled WGS sequence"/>
</dbReference>
<name>W9RGB5_9ROSA</name>
<dbReference type="STRING" id="981085.W9RGB5"/>
<proteinExistence type="predicted"/>
<dbReference type="SUPFAM" id="SSF56235">
    <property type="entry name" value="N-terminal nucleophile aminohydrolases (Ntn hydrolases)"/>
    <property type="match status" value="1"/>
</dbReference>
<organism evidence="7 8">
    <name type="scientific">Morus notabilis</name>
    <dbReference type="NCBI Taxonomy" id="981085"/>
    <lineage>
        <taxon>Eukaryota</taxon>
        <taxon>Viridiplantae</taxon>
        <taxon>Streptophyta</taxon>
        <taxon>Embryophyta</taxon>
        <taxon>Tracheophyta</taxon>
        <taxon>Spermatophyta</taxon>
        <taxon>Magnoliopsida</taxon>
        <taxon>eudicotyledons</taxon>
        <taxon>Gunneridae</taxon>
        <taxon>Pentapetalae</taxon>
        <taxon>rosids</taxon>
        <taxon>fabids</taxon>
        <taxon>Rosales</taxon>
        <taxon>Moraceae</taxon>
        <taxon>Moreae</taxon>
        <taxon>Morus</taxon>
    </lineage>
</organism>
<evidence type="ECO:0000256" key="1">
    <source>
        <dbReference type="ARBA" id="ARBA00000306"/>
    </source>
</evidence>
<keyword evidence="4" id="KW-0068">Autocatalytic cleavage</keyword>
<dbReference type="EC" id="3.4.19.5" evidence="3"/>
<evidence type="ECO:0000256" key="4">
    <source>
        <dbReference type="ARBA" id="ARBA00022813"/>
    </source>
</evidence>
<dbReference type="GO" id="GO:0008798">
    <property type="term" value="F:beta-aspartyl-peptidase activity"/>
    <property type="evidence" value="ECO:0007669"/>
    <property type="project" value="UniProtKB-EC"/>
</dbReference>
<keyword evidence="8" id="KW-1185">Reference proteome</keyword>
<feature type="active site" description="Nucleophile" evidence="5">
    <location>
        <position position="80"/>
    </location>
</feature>
<dbReference type="GO" id="GO:0016811">
    <property type="term" value="F:hydrolase activity, acting on carbon-nitrogen (but not peptide) bonds, in linear amides"/>
    <property type="evidence" value="ECO:0007669"/>
    <property type="project" value="UniProtKB-ARBA"/>
</dbReference>
<gene>
    <name evidence="7" type="ORF">L484_016677</name>
</gene>
<feature type="site" description="Cleavage; by autolysis" evidence="6">
    <location>
        <begin position="79"/>
        <end position="80"/>
    </location>
</feature>
<comment type="catalytic activity">
    <reaction evidence="1">
        <text>Cleavage of a beta-linked Asp residue from the N-terminus of a polypeptide.</text>
        <dbReference type="EC" id="3.4.19.5"/>
    </reaction>
</comment>
<evidence type="ECO:0000313" key="7">
    <source>
        <dbReference type="EMBL" id="EXB89116.1"/>
    </source>
</evidence>
<evidence type="ECO:0000313" key="8">
    <source>
        <dbReference type="Proteomes" id="UP000030645"/>
    </source>
</evidence>
<dbReference type="eggNOG" id="KOG1592">
    <property type="taxonomic scope" value="Eukaryota"/>
</dbReference>
<dbReference type="PANTHER" id="PTHR10188:SF6">
    <property type="entry name" value="N(4)-(BETA-N-ACETYLGLUCOSAMINYL)-L-ASPARAGINASE"/>
    <property type="match status" value="1"/>
</dbReference>
<accession>W9RGB5</accession>
<dbReference type="PANTHER" id="PTHR10188">
    <property type="entry name" value="L-ASPARAGINASE"/>
    <property type="match status" value="1"/>
</dbReference>
<evidence type="ECO:0000256" key="3">
    <source>
        <dbReference type="ARBA" id="ARBA00012879"/>
    </source>
</evidence>
<dbReference type="AlphaFoldDB" id="W9RGB5"/>
<dbReference type="InterPro" id="IPR000246">
    <property type="entry name" value="Peptidase_T2"/>
</dbReference>
<dbReference type="Gene3D" id="3.60.20.30">
    <property type="entry name" value="(Glycosyl)asparaginase"/>
    <property type="match status" value="1"/>
</dbReference>
<sequence>MGWAIALHGGAGDFPLTMAAECRQLCEDALGHCLHIGVEALQAGKPAVDVVELVLDYTQITPKSHKKEKLATSGGRQFGTVGCVAIDNQGNLATATSTGGCPTRWLFCGGCSLDVVNLTAWAEFSTHTLLMHELPSS</sequence>